<dbReference type="Proteomes" id="UP001152749">
    <property type="component" value="Chromosome"/>
</dbReference>
<evidence type="ECO:0000313" key="2">
    <source>
        <dbReference type="Proteomes" id="UP001152749"/>
    </source>
</evidence>
<name>A0A9W4TKI4_9FLAO</name>
<proteinExistence type="predicted"/>
<dbReference type="AlphaFoldDB" id="A0A9W4TKI4"/>
<gene>
    <name evidence="1" type="ORF">TRV642_4046</name>
</gene>
<dbReference type="RefSeq" id="WP_263361322.1">
    <property type="nucleotide sequence ID" value="NZ_OX336425.1"/>
</dbReference>
<sequence length="376" mass="44787">MEIKLDVKKVIVGFALIYCSLCIAQENKLKVNRSLNLNGPVKTVNTFYSFYKQNITPLVKYRVLFENDIASDDSYEFNKEGLPIQKAITLRTKGYEDRPVGKLYKYEYDDKDYILKKDLLPYLSILKPLSIDLDLQIQTNFSIETRFKNDRDYKIAKLDSASIALNKYQDQYRDLRQFQYQYKTEGNKIIEEKVYYKPKPERKIFKSPSEDELLLVRTFKYDSKGNLIECNFDPKNTSPYRDTHVDNKFHYACDTKFKCYYDDKSKIAKITWSNYLGTSLTAIYTYDSNNTYVQKIHITGQQTYPYPSDDLVFNYNENNDLVEVNFISEDEINQPTNRYYEYEYDNHKNWIKCKMYLEGNKNEVTATMERKIQYFK</sequence>
<dbReference type="EMBL" id="OX336425">
    <property type="protein sequence ID" value="CAI2768755.1"/>
    <property type="molecule type" value="Genomic_DNA"/>
</dbReference>
<dbReference type="KEGG" id="fcs:TRV642_4046"/>
<protein>
    <submittedName>
        <fullName evidence="1">Uncharacterized protein</fullName>
    </submittedName>
</protein>
<organism evidence="1 2">
    <name type="scientific">Flavobacterium collinsii</name>
    <dbReference type="NCBI Taxonomy" id="1114861"/>
    <lineage>
        <taxon>Bacteria</taxon>
        <taxon>Pseudomonadati</taxon>
        <taxon>Bacteroidota</taxon>
        <taxon>Flavobacteriia</taxon>
        <taxon>Flavobacteriales</taxon>
        <taxon>Flavobacteriaceae</taxon>
        <taxon>Flavobacterium</taxon>
    </lineage>
</organism>
<evidence type="ECO:0000313" key="1">
    <source>
        <dbReference type="EMBL" id="CAI2768755.1"/>
    </source>
</evidence>
<accession>A0A9W4TKI4</accession>
<reference evidence="1" key="1">
    <citation type="submission" date="2022-09" db="EMBL/GenBank/DDBJ databases">
        <authorList>
            <person name="Duchaud E."/>
        </authorList>
    </citation>
    <scope>NUCLEOTIDE SEQUENCE</scope>
    <source>
        <strain evidence="1">TRV642</strain>
    </source>
</reference>